<dbReference type="SUPFAM" id="SSF52540">
    <property type="entry name" value="P-loop containing nucleoside triphosphate hydrolases"/>
    <property type="match status" value="1"/>
</dbReference>
<proteinExistence type="predicted"/>
<evidence type="ECO:0000313" key="3">
    <source>
        <dbReference type="Proteomes" id="UP000621500"/>
    </source>
</evidence>
<keyword evidence="3" id="KW-1185">Reference proteome</keyword>
<dbReference type="EMBL" id="BONX01000086">
    <property type="protein sequence ID" value="GIH01796.1"/>
    <property type="molecule type" value="Genomic_DNA"/>
</dbReference>
<dbReference type="Proteomes" id="UP000621500">
    <property type="component" value="Unassembled WGS sequence"/>
</dbReference>
<reference evidence="2 3" key="1">
    <citation type="submission" date="2021-01" db="EMBL/GenBank/DDBJ databases">
        <title>Whole genome shotgun sequence of Plantactinospora mayteni NBRC 109088.</title>
        <authorList>
            <person name="Komaki H."/>
            <person name="Tamura T."/>
        </authorList>
    </citation>
    <scope>NUCLEOTIDE SEQUENCE [LARGE SCALE GENOMIC DNA]</scope>
    <source>
        <strain evidence="2 3">NBRC 109088</strain>
    </source>
</reference>
<accession>A0ABQ4F4F1</accession>
<dbReference type="SMART" id="SM00028">
    <property type="entry name" value="TPR"/>
    <property type="match status" value="5"/>
</dbReference>
<dbReference type="PANTHER" id="PTHR47691:SF3">
    <property type="entry name" value="HTH-TYPE TRANSCRIPTIONAL REGULATOR RV0890C-RELATED"/>
    <property type="match status" value="1"/>
</dbReference>
<dbReference type="InterPro" id="IPR001387">
    <property type="entry name" value="Cro/C1-type_HTH"/>
</dbReference>
<dbReference type="InterPro" id="IPR027417">
    <property type="entry name" value="P-loop_NTPase"/>
</dbReference>
<dbReference type="PROSITE" id="PS50943">
    <property type="entry name" value="HTH_CROC1"/>
    <property type="match status" value="1"/>
</dbReference>
<dbReference type="CDD" id="cd00093">
    <property type="entry name" value="HTH_XRE"/>
    <property type="match status" value="1"/>
</dbReference>
<dbReference type="Gene3D" id="1.25.40.10">
    <property type="entry name" value="Tetratricopeptide repeat domain"/>
    <property type="match status" value="2"/>
</dbReference>
<dbReference type="InterPro" id="IPR011990">
    <property type="entry name" value="TPR-like_helical_dom_sf"/>
</dbReference>
<dbReference type="SUPFAM" id="SSF47413">
    <property type="entry name" value="lambda repressor-like DNA-binding domains"/>
    <property type="match status" value="1"/>
</dbReference>
<dbReference type="PANTHER" id="PTHR47691">
    <property type="entry name" value="REGULATOR-RELATED"/>
    <property type="match status" value="1"/>
</dbReference>
<dbReference type="RefSeq" id="WP_203863012.1">
    <property type="nucleotide sequence ID" value="NZ_BAAAZQ010000049.1"/>
</dbReference>
<feature type="domain" description="HTH cro/C1-type" evidence="1">
    <location>
        <begin position="34"/>
        <end position="79"/>
    </location>
</feature>
<sequence>MDDRPGTAHQTLVEELAAAILAAEGRAGRSRNRKALAKSIHVSASSLYAYLNGTTVPPSGVLTDLAAALGVAPVTAERLHALRDRAALTRRVGRGPRIRSDPPPRQLPPVVSAFVGRAAELAAVRDLLATPPRVVVIDGMPGVGKTTLAIHAASEMADRFPDGQLYADLAGFANGGPIDPAEVLHSFLIALGVPSRAVPARTPTRSALFRSHLAGQRVLVLLDNVRSADDVLPLLPNHPGCAAIVTGRHRLDGLTVKVGAKRVGLNLPTVGESLLLLGSLLPAERLRAEPEAASDLVDLCAQLPLALSVAAAYVQSRPGPSLRDLVRELRAERGALGIPGSWDIDIARVFRWSYDVLARPAQRLFRRLGLHPGPTIDWHGCAALLGHAAEAYEAIGALHAASLVGERQHGRFHLHDLLRAYASGRLSDDSPFERQAAVDRMLELYLGTAIRARALIQPPAAAAGGPGSILTSYGEAMAWFADEIRTLRSLVSIAMSYGRDEQAWQLAWTCSVFLRRTGRHQERAEMQQTALLAAERSGDDHVRATTLRLLADALNRTGHQEEAMELLTRSIKLSEAAGELDGVRQAHLSLVRVLGGLNRHVEALDHATRALELANPLDDAAVADGYTALAKQQCRLGRYSETLANAAEAVKRYRKLTNREGIADITSAMGRAELGQGHHGAAIDHFKAALDIDLALNDRYWAARTLVSMAEAYDLGGDRARAAECRKRALNLFGHQF</sequence>
<dbReference type="Pfam" id="PF13560">
    <property type="entry name" value="HTH_31"/>
    <property type="match status" value="1"/>
</dbReference>
<gene>
    <name evidence="2" type="ORF">Pma05_83680</name>
</gene>
<dbReference type="InterPro" id="IPR010982">
    <property type="entry name" value="Lambda_DNA-bd_dom_sf"/>
</dbReference>
<name>A0ABQ4F4F1_9ACTN</name>
<dbReference type="PRINTS" id="PR00364">
    <property type="entry name" value="DISEASERSIST"/>
</dbReference>
<evidence type="ECO:0000259" key="1">
    <source>
        <dbReference type="PROSITE" id="PS50943"/>
    </source>
</evidence>
<organism evidence="2 3">
    <name type="scientific">Plantactinospora mayteni</name>
    <dbReference type="NCBI Taxonomy" id="566021"/>
    <lineage>
        <taxon>Bacteria</taxon>
        <taxon>Bacillati</taxon>
        <taxon>Actinomycetota</taxon>
        <taxon>Actinomycetes</taxon>
        <taxon>Micromonosporales</taxon>
        <taxon>Micromonosporaceae</taxon>
        <taxon>Plantactinospora</taxon>
    </lineage>
</organism>
<dbReference type="Pfam" id="PF13424">
    <property type="entry name" value="TPR_12"/>
    <property type="match status" value="2"/>
</dbReference>
<dbReference type="SUPFAM" id="SSF48452">
    <property type="entry name" value="TPR-like"/>
    <property type="match status" value="2"/>
</dbReference>
<protein>
    <recommendedName>
        <fullName evidence="1">HTH cro/C1-type domain-containing protein</fullName>
    </recommendedName>
</protein>
<evidence type="ECO:0000313" key="2">
    <source>
        <dbReference type="EMBL" id="GIH01796.1"/>
    </source>
</evidence>
<dbReference type="InterPro" id="IPR019734">
    <property type="entry name" value="TPR_rpt"/>
</dbReference>
<comment type="caution">
    <text evidence="2">The sequence shown here is derived from an EMBL/GenBank/DDBJ whole genome shotgun (WGS) entry which is preliminary data.</text>
</comment>
<dbReference type="Gene3D" id="3.40.50.300">
    <property type="entry name" value="P-loop containing nucleotide triphosphate hydrolases"/>
    <property type="match status" value="1"/>
</dbReference>